<dbReference type="GO" id="GO:0009685">
    <property type="term" value="P:gibberellin metabolic process"/>
    <property type="evidence" value="ECO:0007669"/>
    <property type="project" value="UniProtKB-ARBA"/>
</dbReference>
<evidence type="ECO:0000256" key="8">
    <source>
        <dbReference type="ARBA" id="ARBA00061282"/>
    </source>
</evidence>
<proteinExistence type="inferred from homology"/>
<protein>
    <recommendedName>
        <fullName evidence="9">gibberellin 2beta-dioxygenase</fullName>
        <ecNumber evidence="9">1.14.11.13</ecNumber>
    </recommendedName>
</protein>
<dbReference type="PRINTS" id="PR00682">
    <property type="entry name" value="IPNSYNTHASE"/>
</dbReference>
<dbReference type="GO" id="GO:0045543">
    <property type="term" value="F:gibberellin 2-beta-dioxygenase activity"/>
    <property type="evidence" value="ECO:0007669"/>
    <property type="project" value="UniProtKB-EC"/>
</dbReference>
<keyword evidence="5 10" id="KW-0408">Iron</keyword>
<comment type="pathway">
    <text evidence="1">Hormone biosynthesis.</text>
</comment>
<reference evidence="12 13" key="1">
    <citation type="submission" date="2024-03" db="EMBL/GenBank/DDBJ databases">
        <authorList>
            <person name="Martinez-Hernandez J."/>
        </authorList>
    </citation>
    <scope>NUCLEOTIDE SEQUENCE [LARGE SCALE GENOMIC DNA]</scope>
</reference>
<sequence>MVASSQTSMTIRTNKTKATRIPTIDLSMERSELSKLIVQACEEYGFFKVVNHGVPKNVILRMEEEGTEFFAKPSSEKCQVGPATPFGYGCRNIGLNGDMGNLEYLLLHTNPLSISQGSKIIANDPNKFGCAVNDYIEAAKEVAAEILDLVAEGLCVPDKFSLSNLITDFSSDSVFRINHYPSLNQKTELSKHNSDQLDSNNNNIGFGEHSDPQILTILGSNNVSGLQISTFNGFWIPVPSDPDAFFVIVGDSLQVLTNGRFRSVRHRVLTNTIVKARMSMMYFAAAPLNWWIKPLPKMVTPKNPIIYKPFTWAQYKEAAYSLKLGDSRLHLFQA</sequence>
<dbReference type="Pfam" id="PF03171">
    <property type="entry name" value="2OG-FeII_Oxy"/>
    <property type="match status" value="1"/>
</dbReference>
<evidence type="ECO:0000256" key="1">
    <source>
        <dbReference type="ARBA" id="ARBA00004972"/>
    </source>
</evidence>
<dbReference type="Gene3D" id="2.60.120.330">
    <property type="entry name" value="B-lactam Antibiotic, Isopenicillin N Synthase, Chain"/>
    <property type="match status" value="1"/>
</dbReference>
<organism evidence="12 13">
    <name type="scientific">Lupinus luteus</name>
    <name type="common">European yellow lupine</name>
    <dbReference type="NCBI Taxonomy" id="3873"/>
    <lineage>
        <taxon>Eukaryota</taxon>
        <taxon>Viridiplantae</taxon>
        <taxon>Streptophyta</taxon>
        <taxon>Embryophyta</taxon>
        <taxon>Tracheophyta</taxon>
        <taxon>Spermatophyta</taxon>
        <taxon>Magnoliopsida</taxon>
        <taxon>eudicotyledons</taxon>
        <taxon>Gunneridae</taxon>
        <taxon>Pentapetalae</taxon>
        <taxon>rosids</taxon>
        <taxon>fabids</taxon>
        <taxon>Fabales</taxon>
        <taxon>Fabaceae</taxon>
        <taxon>Papilionoideae</taxon>
        <taxon>50 kb inversion clade</taxon>
        <taxon>genistoids sensu lato</taxon>
        <taxon>core genistoids</taxon>
        <taxon>Genisteae</taxon>
        <taxon>Lupinus</taxon>
    </lineage>
</organism>
<dbReference type="FunFam" id="2.60.120.330:FF:000025">
    <property type="entry name" value="Gibberellin 2-beta-dioxygenase 2"/>
    <property type="match status" value="1"/>
</dbReference>
<feature type="domain" description="Fe2OG dioxygenase" evidence="11">
    <location>
        <begin position="170"/>
        <end position="294"/>
    </location>
</feature>
<name>A0AAV1YI64_LUPLU</name>
<evidence type="ECO:0000256" key="4">
    <source>
        <dbReference type="ARBA" id="ARBA00023002"/>
    </source>
</evidence>
<dbReference type="InterPro" id="IPR005123">
    <property type="entry name" value="Oxoglu/Fe-dep_dioxygenase_dom"/>
</dbReference>
<comment type="caution">
    <text evidence="12">The sequence shown here is derived from an EMBL/GenBank/DDBJ whole genome shotgun (WGS) entry which is preliminary data.</text>
</comment>
<dbReference type="InterPro" id="IPR044861">
    <property type="entry name" value="IPNS-like_FE2OG_OXY"/>
</dbReference>
<comment type="catalytic activity">
    <reaction evidence="7">
        <text>gibberellin A1 + 2-oxoglutarate + O2 = gibberellin A8 + succinate + CO2</text>
        <dbReference type="Rhea" id="RHEA:15005"/>
        <dbReference type="ChEBI" id="CHEBI:15379"/>
        <dbReference type="ChEBI" id="CHEBI:16526"/>
        <dbReference type="ChEBI" id="CHEBI:16810"/>
        <dbReference type="ChEBI" id="CHEBI:30031"/>
        <dbReference type="ChEBI" id="CHEBI:58524"/>
        <dbReference type="ChEBI" id="CHEBI:58594"/>
        <dbReference type="EC" id="1.14.11.13"/>
    </reaction>
</comment>
<comment type="pathway">
    <text evidence="6">Plant hormone biosynthesis; gibberellin biosynthesis.</text>
</comment>
<accession>A0AAV1YI64</accession>
<dbReference type="SUPFAM" id="SSF51197">
    <property type="entry name" value="Clavaminate synthase-like"/>
    <property type="match status" value="1"/>
</dbReference>
<keyword evidence="4 10" id="KW-0560">Oxidoreductase</keyword>
<dbReference type="InterPro" id="IPR026992">
    <property type="entry name" value="DIOX_N"/>
</dbReference>
<dbReference type="EC" id="1.14.11.13" evidence="9"/>
<evidence type="ECO:0000256" key="5">
    <source>
        <dbReference type="ARBA" id="ARBA00023004"/>
    </source>
</evidence>
<keyword evidence="3" id="KW-0223">Dioxygenase</keyword>
<evidence type="ECO:0000256" key="2">
    <source>
        <dbReference type="ARBA" id="ARBA00022723"/>
    </source>
</evidence>
<dbReference type="GO" id="GO:0046872">
    <property type="term" value="F:metal ion binding"/>
    <property type="evidence" value="ECO:0007669"/>
    <property type="project" value="UniProtKB-KW"/>
</dbReference>
<evidence type="ECO:0000313" key="12">
    <source>
        <dbReference type="EMBL" id="CAL0333741.1"/>
    </source>
</evidence>
<gene>
    <name evidence="12" type="ORF">LLUT_LOCUS34801</name>
</gene>
<dbReference type="InterPro" id="IPR027443">
    <property type="entry name" value="IPNS-like_sf"/>
</dbReference>
<evidence type="ECO:0000313" key="13">
    <source>
        <dbReference type="Proteomes" id="UP001497480"/>
    </source>
</evidence>
<evidence type="ECO:0000259" key="11">
    <source>
        <dbReference type="PROSITE" id="PS51471"/>
    </source>
</evidence>
<dbReference type="Pfam" id="PF14226">
    <property type="entry name" value="DIOX_N"/>
    <property type="match status" value="1"/>
</dbReference>
<keyword evidence="2 10" id="KW-0479">Metal-binding</keyword>
<comment type="similarity">
    <text evidence="8">Belongs to the iron/ascorbate-dependent oxidoreductase family. GA2OX subfamily.</text>
</comment>
<dbReference type="InterPro" id="IPR050231">
    <property type="entry name" value="Iron_ascorbate_oxido_reductase"/>
</dbReference>
<dbReference type="EMBL" id="CAXHTB010000025">
    <property type="protein sequence ID" value="CAL0333741.1"/>
    <property type="molecule type" value="Genomic_DNA"/>
</dbReference>
<evidence type="ECO:0000256" key="7">
    <source>
        <dbReference type="ARBA" id="ARBA00052204"/>
    </source>
</evidence>
<evidence type="ECO:0000256" key="10">
    <source>
        <dbReference type="RuleBase" id="RU003682"/>
    </source>
</evidence>
<dbReference type="AlphaFoldDB" id="A0AAV1YI64"/>
<evidence type="ECO:0000256" key="6">
    <source>
        <dbReference type="ARBA" id="ARBA00037909"/>
    </source>
</evidence>
<evidence type="ECO:0000256" key="9">
    <source>
        <dbReference type="ARBA" id="ARBA00066708"/>
    </source>
</evidence>
<evidence type="ECO:0000256" key="3">
    <source>
        <dbReference type="ARBA" id="ARBA00022964"/>
    </source>
</evidence>
<dbReference type="Proteomes" id="UP001497480">
    <property type="component" value="Unassembled WGS sequence"/>
</dbReference>
<keyword evidence="13" id="KW-1185">Reference proteome</keyword>
<dbReference type="PROSITE" id="PS51471">
    <property type="entry name" value="FE2OG_OXY"/>
    <property type="match status" value="1"/>
</dbReference>
<dbReference type="PANTHER" id="PTHR47990">
    <property type="entry name" value="2-OXOGLUTARATE (2OG) AND FE(II)-DEPENDENT OXYGENASE SUPERFAMILY PROTEIN-RELATED"/>
    <property type="match status" value="1"/>
</dbReference>